<dbReference type="GO" id="GO:0005737">
    <property type="term" value="C:cytoplasm"/>
    <property type="evidence" value="ECO:0007669"/>
    <property type="project" value="TreeGrafter"/>
</dbReference>
<dbReference type="Pfam" id="PF13193">
    <property type="entry name" value="AMP-binding_C"/>
    <property type="match status" value="1"/>
</dbReference>
<organism evidence="3 4">
    <name type="scientific">Hominifimenecus microfluidus</name>
    <dbReference type="NCBI Taxonomy" id="2885348"/>
    <lineage>
        <taxon>Bacteria</taxon>
        <taxon>Bacillati</taxon>
        <taxon>Bacillota</taxon>
        <taxon>Clostridia</taxon>
        <taxon>Lachnospirales</taxon>
        <taxon>Lachnospiraceae</taxon>
        <taxon>Hominifimenecus</taxon>
    </lineage>
</organism>
<dbReference type="InterPro" id="IPR020845">
    <property type="entry name" value="AMP-binding_CS"/>
</dbReference>
<dbReference type="AlphaFoldDB" id="A0AAE3E7T6"/>
<dbReference type="GO" id="GO:0031177">
    <property type="term" value="F:phosphopantetheine binding"/>
    <property type="evidence" value="ECO:0007669"/>
    <property type="project" value="TreeGrafter"/>
</dbReference>
<evidence type="ECO:0000313" key="4">
    <source>
        <dbReference type="Proteomes" id="UP001198182"/>
    </source>
</evidence>
<dbReference type="Gene3D" id="3.40.50.12780">
    <property type="entry name" value="N-terminal domain of ligase-like"/>
    <property type="match status" value="1"/>
</dbReference>
<dbReference type="PROSITE" id="PS00455">
    <property type="entry name" value="AMP_BINDING"/>
    <property type="match status" value="1"/>
</dbReference>
<evidence type="ECO:0000259" key="1">
    <source>
        <dbReference type="Pfam" id="PF00501"/>
    </source>
</evidence>
<dbReference type="InterPro" id="IPR025110">
    <property type="entry name" value="AMP-bd_C"/>
</dbReference>
<dbReference type="InterPro" id="IPR045851">
    <property type="entry name" value="AMP-bd_C_sf"/>
</dbReference>
<accession>A0AAE3E7T6</accession>
<dbReference type="EMBL" id="JAJEQR010000003">
    <property type="protein sequence ID" value="MCC2229620.1"/>
    <property type="molecule type" value="Genomic_DNA"/>
</dbReference>
<dbReference type="InterPro" id="IPR000873">
    <property type="entry name" value="AMP-dep_synth/lig_dom"/>
</dbReference>
<evidence type="ECO:0000313" key="3">
    <source>
        <dbReference type="EMBL" id="MCC2229620.1"/>
    </source>
</evidence>
<proteinExistence type="predicted"/>
<dbReference type="GO" id="GO:0043041">
    <property type="term" value="P:amino acid activation for nonribosomal peptide biosynthetic process"/>
    <property type="evidence" value="ECO:0007669"/>
    <property type="project" value="TreeGrafter"/>
</dbReference>
<dbReference type="CDD" id="cd05930">
    <property type="entry name" value="A_NRPS"/>
    <property type="match status" value="1"/>
</dbReference>
<dbReference type="NCBIfam" id="TIGR01733">
    <property type="entry name" value="AA-adenyl-dom"/>
    <property type="match status" value="1"/>
</dbReference>
<feature type="domain" description="AMP-binding enzyme C-terminal" evidence="2">
    <location>
        <begin position="422"/>
        <end position="490"/>
    </location>
</feature>
<keyword evidence="4" id="KW-1185">Reference proteome</keyword>
<dbReference type="PANTHER" id="PTHR45527:SF1">
    <property type="entry name" value="FATTY ACID SYNTHASE"/>
    <property type="match status" value="1"/>
</dbReference>
<reference evidence="3" key="1">
    <citation type="submission" date="2021-10" db="EMBL/GenBank/DDBJ databases">
        <title>Anaerobic single-cell dispensing facilitates the cultivation of human gut bacteria.</title>
        <authorList>
            <person name="Afrizal A."/>
        </authorList>
    </citation>
    <scope>NUCLEOTIDE SEQUENCE</scope>
    <source>
        <strain evidence="3">CLA-AA-H215</strain>
    </source>
</reference>
<sequence>MQTNVLEYLEQTAPRVPDKVAYGNEDTEVTFGEVLRNAQAIGTFLKRQGHYKEPVVVFMRKHPNAIISFYGAVYAGCFYVPIDEEMPKHRIELIFQNLKPHAIICDEFTAKEAGAFAGEGKIYLYSDICTTEPDPALLQEVREHAIDTDPLYIVFTSGSTGVPKGVVACHRSVIDYIEQLSSVLEVNENTVFGNQAPLYFDACLKELYPTLKFGATAYLVPHDRFMFPIKLVEFLNEKKINTICWVVSALTMISAFKTFDKIKPEYLHTVAFGSEVFPIKQFNIWRENLPDAKFINLYGPTEATGMSCYYKVNREFALDEVIPIGRPFRNTDILLLDEKNQQAAPGEPGEICIRGTAVTLGYYHNPEKTKKAFVQNPLNDAYPEIIYRTGDLGRYNEQGELIFISRKDYQIKHMGHRIELGEIEAIVNLKEGIKSACCIFDDDKKKIVLYYVGEVTAKDLTAFLKEKLPRYMIPNHMEQMERLPWTPNGKIDRSLLKRMYQEKK</sequence>
<dbReference type="RefSeq" id="WP_349199506.1">
    <property type="nucleotide sequence ID" value="NZ_JBBNHI010000232.1"/>
</dbReference>
<dbReference type="PANTHER" id="PTHR45527">
    <property type="entry name" value="NONRIBOSOMAL PEPTIDE SYNTHETASE"/>
    <property type="match status" value="1"/>
</dbReference>
<dbReference type="Gene3D" id="3.30.300.30">
    <property type="match status" value="1"/>
</dbReference>
<name>A0AAE3E7T6_9FIRM</name>
<dbReference type="Pfam" id="PF00501">
    <property type="entry name" value="AMP-binding"/>
    <property type="match status" value="1"/>
</dbReference>
<dbReference type="SUPFAM" id="SSF56801">
    <property type="entry name" value="Acetyl-CoA synthetase-like"/>
    <property type="match status" value="1"/>
</dbReference>
<protein>
    <submittedName>
        <fullName evidence="3">Amino acid adenylation domain-containing protein</fullName>
    </submittedName>
</protein>
<feature type="domain" description="AMP-dependent synthetase/ligase" evidence="1">
    <location>
        <begin position="9"/>
        <end position="363"/>
    </location>
</feature>
<evidence type="ECO:0000259" key="2">
    <source>
        <dbReference type="Pfam" id="PF13193"/>
    </source>
</evidence>
<dbReference type="InterPro" id="IPR010071">
    <property type="entry name" value="AA_adenyl_dom"/>
</dbReference>
<dbReference type="GO" id="GO:0044550">
    <property type="term" value="P:secondary metabolite biosynthetic process"/>
    <property type="evidence" value="ECO:0007669"/>
    <property type="project" value="TreeGrafter"/>
</dbReference>
<gene>
    <name evidence="3" type="ORF">LKD81_01210</name>
</gene>
<comment type="caution">
    <text evidence="3">The sequence shown here is derived from an EMBL/GenBank/DDBJ whole genome shotgun (WGS) entry which is preliminary data.</text>
</comment>
<dbReference type="InterPro" id="IPR042099">
    <property type="entry name" value="ANL_N_sf"/>
</dbReference>
<dbReference type="Proteomes" id="UP001198182">
    <property type="component" value="Unassembled WGS sequence"/>
</dbReference>